<name>A0A517SE90_9PLAN</name>
<dbReference type="SMART" id="SM00278">
    <property type="entry name" value="HhH1"/>
    <property type="match status" value="2"/>
</dbReference>
<dbReference type="Proteomes" id="UP000315700">
    <property type="component" value="Chromosome"/>
</dbReference>
<keyword evidence="5" id="KW-1185">Reference proteome</keyword>
<dbReference type="Gene3D" id="1.10.150.320">
    <property type="entry name" value="Photosystem II 12 kDa extrinsic protein"/>
    <property type="match status" value="1"/>
</dbReference>
<proteinExistence type="predicted"/>
<dbReference type="InterPro" id="IPR003583">
    <property type="entry name" value="Hlx-hairpin-Hlx_DNA-bd_motif"/>
</dbReference>
<accession>A0A517SE90</accession>
<sequence>MNDAGAGSSTPMPPRRPQDPDAPAAASELDAPASLSDDEDTFLQWTRQDRWFLAVLALAIVVLLGIHFARLGGWGLKPLEFARPESRKYEFQLEVNGATWVEWMQLEGIGEATARKIVAERDANGPFRSVDDVARVKGIGPATLEKIRPWLRHESHAAEAAEEGSTMKTPAL</sequence>
<feature type="domain" description="Helix-hairpin-helix DNA-binding motif class 1" evidence="3">
    <location>
        <begin position="101"/>
        <end position="120"/>
    </location>
</feature>
<evidence type="ECO:0000256" key="2">
    <source>
        <dbReference type="SAM" id="Phobius"/>
    </source>
</evidence>
<dbReference type="AlphaFoldDB" id="A0A517SE90"/>
<evidence type="ECO:0000313" key="4">
    <source>
        <dbReference type="EMBL" id="QDT54449.1"/>
    </source>
</evidence>
<dbReference type="GO" id="GO:0003677">
    <property type="term" value="F:DNA binding"/>
    <property type="evidence" value="ECO:0007669"/>
    <property type="project" value="InterPro"/>
</dbReference>
<keyword evidence="2" id="KW-0472">Membrane</keyword>
<reference evidence="4 5" key="1">
    <citation type="submission" date="2019-02" db="EMBL/GenBank/DDBJ databases">
        <title>Deep-cultivation of Planctomycetes and their phenomic and genomic characterization uncovers novel biology.</title>
        <authorList>
            <person name="Wiegand S."/>
            <person name="Jogler M."/>
            <person name="Boedeker C."/>
            <person name="Pinto D."/>
            <person name="Vollmers J."/>
            <person name="Rivas-Marin E."/>
            <person name="Kohn T."/>
            <person name="Peeters S.H."/>
            <person name="Heuer A."/>
            <person name="Rast P."/>
            <person name="Oberbeckmann S."/>
            <person name="Bunk B."/>
            <person name="Jeske O."/>
            <person name="Meyerdierks A."/>
            <person name="Storesund J.E."/>
            <person name="Kallscheuer N."/>
            <person name="Luecker S."/>
            <person name="Lage O.M."/>
            <person name="Pohl T."/>
            <person name="Merkel B.J."/>
            <person name="Hornburger P."/>
            <person name="Mueller R.-W."/>
            <person name="Bruemmer F."/>
            <person name="Labrenz M."/>
            <person name="Spormann A.M."/>
            <person name="Op den Camp H."/>
            <person name="Overmann J."/>
            <person name="Amann R."/>
            <person name="Jetten M.S.M."/>
            <person name="Mascher T."/>
            <person name="Medema M.H."/>
            <person name="Devos D.P."/>
            <person name="Kaster A.-K."/>
            <person name="Ovreas L."/>
            <person name="Rohde M."/>
            <person name="Galperin M.Y."/>
            <person name="Jogler C."/>
        </authorList>
    </citation>
    <scope>NUCLEOTIDE SEQUENCE [LARGE SCALE GENOMIC DNA]</scope>
    <source>
        <strain evidence="4 5">Pan44</strain>
    </source>
</reference>
<dbReference type="Pfam" id="PF12836">
    <property type="entry name" value="HHH_3"/>
    <property type="match status" value="1"/>
</dbReference>
<feature type="transmembrane region" description="Helical" evidence="2">
    <location>
        <begin position="51"/>
        <end position="69"/>
    </location>
</feature>
<dbReference type="EMBL" id="CP036271">
    <property type="protein sequence ID" value="QDT54449.1"/>
    <property type="molecule type" value="Genomic_DNA"/>
</dbReference>
<evidence type="ECO:0000256" key="1">
    <source>
        <dbReference type="SAM" id="MobiDB-lite"/>
    </source>
</evidence>
<feature type="region of interest" description="Disordered" evidence="1">
    <location>
        <begin position="1"/>
        <end position="33"/>
    </location>
</feature>
<evidence type="ECO:0000313" key="5">
    <source>
        <dbReference type="Proteomes" id="UP000315700"/>
    </source>
</evidence>
<feature type="compositionally biased region" description="Low complexity" evidence="1">
    <location>
        <begin position="21"/>
        <end position="33"/>
    </location>
</feature>
<dbReference type="InterPro" id="IPR051675">
    <property type="entry name" value="Endo/Exo/Phosphatase_dom_1"/>
</dbReference>
<dbReference type="PANTHER" id="PTHR21180">
    <property type="entry name" value="ENDONUCLEASE/EXONUCLEASE/PHOSPHATASE FAMILY DOMAIN-CONTAINING PROTEIN 1"/>
    <property type="match status" value="1"/>
</dbReference>
<dbReference type="SUPFAM" id="SSF47781">
    <property type="entry name" value="RuvA domain 2-like"/>
    <property type="match status" value="1"/>
</dbReference>
<dbReference type="InParanoid" id="A0A517SE90"/>
<keyword evidence="2" id="KW-0812">Transmembrane</keyword>
<dbReference type="GO" id="GO:0006281">
    <property type="term" value="P:DNA repair"/>
    <property type="evidence" value="ECO:0007669"/>
    <property type="project" value="InterPro"/>
</dbReference>
<feature type="domain" description="Helix-hairpin-helix DNA-binding motif class 1" evidence="3">
    <location>
        <begin position="131"/>
        <end position="150"/>
    </location>
</feature>
<gene>
    <name evidence="4" type="primary">comEA</name>
    <name evidence="4" type="ORF">Pan44_24820</name>
</gene>
<keyword evidence="2" id="KW-1133">Transmembrane helix</keyword>
<protein>
    <submittedName>
        <fullName evidence="4">ComE operon protein 1</fullName>
    </submittedName>
</protein>
<organism evidence="4 5">
    <name type="scientific">Caulifigura coniformis</name>
    <dbReference type="NCBI Taxonomy" id="2527983"/>
    <lineage>
        <taxon>Bacteria</taxon>
        <taxon>Pseudomonadati</taxon>
        <taxon>Planctomycetota</taxon>
        <taxon>Planctomycetia</taxon>
        <taxon>Planctomycetales</taxon>
        <taxon>Planctomycetaceae</taxon>
        <taxon>Caulifigura</taxon>
    </lineage>
</organism>
<dbReference type="PANTHER" id="PTHR21180:SF32">
    <property type="entry name" value="ENDONUCLEASE_EXONUCLEASE_PHOSPHATASE FAMILY DOMAIN-CONTAINING PROTEIN 1"/>
    <property type="match status" value="1"/>
</dbReference>
<dbReference type="KEGG" id="ccos:Pan44_24820"/>
<dbReference type="InterPro" id="IPR010994">
    <property type="entry name" value="RuvA_2-like"/>
</dbReference>
<evidence type="ECO:0000259" key="3">
    <source>
        <dbReference type="SMART" id="SM00278"/>
    </source>
</evidence>